<evidence type="ECO:0000259" key="1">
    <source>
        <dbReference type="Pfam" id="PF01370"/>
    </source>
</evidence>
<keyword evidence="3" id="KW-1185">Reference proteome</keyword>
<dbReference type="Proteomes" id="UP000573599">
    <property type="component" value="Unassembled WGS sequence"/>
</dbReference>
<accession>A0A852WAI4</accession>
<evidence type="ECO:0000313" key="3">
    <source>
        <dbReference type="Proteomes" id="UP000573599"/>
    </source>
</evidence>
<dbReference type="InterPro" id="IPR001509">
    <property type="entry name" value="Epimerase_deHydtase"/>
</dbReference>
<evidence type="ECO:0000313" key="2">
    <source>
        <dbReference type="EMBL" id="NYG06073.1"/>
    </source>
</evidence>
<proteinExistence type="predicted"/>
<dbReference type="InterPro" id="IPR036291">
    <property type="entry name" value="NAD(P)-bd_dom_sf"/>
</dbReference>
<reference evidence="2 3" key="1">
    <citation type="submission" date="2020-07" db="EMBL/GenBank/DDBJ databases">
        <title>Sequencing the genomes of 1000 actinobacteria strains.</title>
        <authorList>
            <person name="Klenk H.-P."/>
        </authorList>
    </citation>
    <scope>NUCLEOTIDE SEQUENCE [LARGE SCALE GENOMIC DNA]</scope>
    <source>
        <strain evidence="2 3">DSM 23987</strain>
    </source>
</reference>
<dbReference type="RefSeq" id="WP_179420612.1">
    <property type="nucleotide sequence ID" value="NZ_JACCAB010000001.1"/>
</dbReference>
<dbReference type="SUPFAM" id="SSF51735">
    <property type="entry name" value="NAD(P)-binding Rossmann-fold domains"/>
    <property type="match status" value="1"/>
</dbReference>
<sequence length="314" mass="32895">MNSERVVVVGSGLVGAAVSECASQQGYEVLRCSSPRLECQPSTAPADVLETAAAVPPNRLPQWLGELKPTDVLVNAAGIADPGAADEPGLWGANALTPAVLALYAHHAGVARLVHISSVAVAGNRRRVEDSTPTAPHSPYSASKAVGERALALGFGATTTSVRALSIHDPSRKITRRFVRAATSKWCVMPTPATGLSTMSTARQLAEFVLHTANAAVPPPPVIAQPQTGLTCEQVVAIFRGGPSPCLPAPVLKAAVLGLHTAGHKSRAAHALSRQLDVLWFGQVVDAGWARDTAFTYNQPELAIRILGEECRLR</sequence>
<comment type="caution">
    <text evidence="2">The sequence shown here is derived from an EMBL/GenBank/DDBJ whole genome shotgun (WGS) entry which is preliminary data.</text>
</comment>
<dbReference type="Gene3D" id="3.40.50.720">
    <property type="entry name" value="NAD(P)-binding Rossmann-like Domain"/>
    <property type="match status" value="1"/>
</dbReference>
<dbReference type="Pfam" id="PF01370">
    <property type="entry name" value="Epimerase"/>
    <property type="match status" value="1"/>
</dbReference>
<feature type="domain" description="NAD-dependent epimerase/dehydratase" evidence="1">
    <location>
        <begin position="7"/>
        <end position="151"/>
    </location>
</feature>
<dbReference type="AlphaFoldDB" id="A0A852WAI4"/>
<protein>
    <submittedName>
        <fullName evidence="2">Nucleoside-diphosphate-sugar epimerase</fullName>
    </submittedName>
</protein>
<name>A0A852WAI4_9MICO</name>
<gene>
    <name evidence="2" type="ORF">BJ986_000560</name>
</gene>
<dbReference type="EMBL" id="JACCAB010000001">
    <property type="protein sequence ID" value="NYG06073.1"/>
    <property type="molecule type" value="Genomic_DNA"/>
</dbReference>
<organism evidence="2 3">
    <name type="scientific">Pedococcus badiiscoriae</name>
    <dbReference type="NCBI Taxonomy" id="642776"/>
    <lineage>
        <taxon>Bacteria</taxon>
        <taxon>Bacillati</taxon>
        <taxon>Actinomycetota</taxon>
        <taxon>Actinomycetes</taxon>
        <taxon>Micrococcales</taxon>
        <taxon>Intrasporangiaceae</taxon>
        <taxon>Pedococcus</taxon>
    </lineage>
</organism>